<evidence type="ECO:0000259" key="2">
    <source>
        <dbReference type="Pfam" id="PF13648"/>
    </source>
</evidence>
<feature type="domain" description="Lipocalin-like" evidence="2">
    <location>
        <begin position="38"/>
        <end position="125"/>
    </location>
</feature>
<dbReference type="Pfam" id="PF13648">
    <property type="entry name" value="Lipocalin_4"/>
    <property type="match status" value="1"/>
</dbReference>
<keyword evidence="1" id="KW-0732">Signal</keyword>
<dbReference type="PROSITE" id="PS51257">
    <property type="entry name" value="PROKAR_LIPOPROTEIN"/>
    <property type="match status" value="1"/>
</dbReference>
<reference evidence="3" key="2">
    <citation type="submission" date="2021-09" db="EMBL/GenBank/DDBJ databases">
        <authorList>
            <person name="Gilroy R."/>
        </authorList>
    </citation>
    <scope>NUCLEOTIDE SEQUENCE</scope>
    <source>
        <strain evidence="3">CHK165-8395</strain>
    </source>
</reference>
<accession>A0A921FDY2</accession>
<dbReference type="GeneID" id="79857863"/>
<protein>
    <submittedName>
        <fullName evidence="3">Lipocalin family protein</fullName>
    </submittedName>
</protein>
<dbReference type="InterPro" id="IPR024311">
    <property type="entry name" value="Lipocalin-like"/>
</dbReference>
<reference evidence="3" key="1">
    <citation type="journal article" date="2021" name="PeerJ">
        <title>Extensive microbial diversity within the chicken gut microbiome revealed by metagenomics and culture.</title>
        <authorList>
            <person name="Gilroy R."/>
            <person name="Ravi A."/>
            <person name="Getino M."/>
            <person name="Pursley I."/>
            <person name="Horton D.L."/>
            <person name="Alikhan N.F."/>
            <person name="Baker D."/>
            <person name="Gharbi K."/>
            <person name="Hall N."/>
            <person name="Watson M."/>
            <person name="Adriaenssens E.M."/>
            <person name="Foster-Nyarko E."/>
            <person name="Jarju S."/>
            <person name="Secka A."/>
            <person name="Antonio M."/>
            <person name="Oren A."/>
            <person name="Chaudhuri R.R."/>
            <person name="La Ragione R."/>
            <person name="Hildebrand F."/>
            <person name="Pallen M.J."/>
        </authorList>
    </citation>
    <scope>NUCLEOTIDE SEQUENCE</scope>
    <source>
        <strain evidence="3">CHK165-8395</strain>
    </source>
</reference>
<feature type="chain" id="PRO_5037140590" evidence="1">
    <location>
        <begin position="23"/>
        <end position="158"/>
    </location>
</feature>
<gene>
    <name evidence="3" type="ORF">K8U81_05225</name>
</gene>
<dbReference type="RefSeq" id="WP_007571034.1">
    <property type="nucleotide sequence ID" value="NZ_CABKNL010000012.1"/>
</dbReference>
<sequence length="158" mass="18314">MKSKIVKILMLLVISLTTFSCSEDEVLEPSLEVTPITLQGTWKLAELNGEQLPEDFYIYIEFDRKGNFEMYQKHDSMYPRYITGTYSVEKDGHYGYVLSGKYDYENGDWNNEYIVTDLMQSGSMVWTVKEGTEVSKYVRVDKVPDEIVEEAKVDADEE</sequence>
<organism evidence="3 4">
    <name type="scientific">Phocaeicola coprocola</name>
    <dbReference type="NCBI Taxonomy" id="310298"/>
    <lineage>
        <taxon>Bacteria</taxon>
        <taxon>Pseudomonadati</taxon>
        <taxon>Bacteroidota</taxon>
        <taxon>Bacteroidia</taxon>
        <taxon>Bacteroidales</taxon>
        <taxon>Bacteroidaceae</taxon>
        <taxon>Phocaeicola</taxon>
    </lineage>
</organism>
<dbReference type="Proteomes" id="UP000718012">
    <property type="component" value="Unassembled WGS sequence"/>
</dbReference>
<proteinExistence type="predicted"/>
<comment type="caution">
    <text evidence="3">The sequence shown here is derived from an EMBL/GenBank/DDBJ whole genome shotgun (WGS) entry which is preliminary data.</text>
</comment>
<evidence type="ECO:0000313" key="3">
    <source>
        <dbReference type="EMBL" id="HJF07579.1"/>
    </source>
</evidence>
<dbReference type="AlphaFoldDB" id="A0A921FDY2"/>
<name>A0A921FDY2_9BACT</name>
<feature type="signal peptide" evidence="1">
    <location>
        <begin position="1"/>
        <end position="22"/>
    </location>
</feature>
<dbReference type="EMBL" id="DYXD01000115">
    <property type="protein sequence ID" value="HJF07579.1"/>
    <property type="molecule type" value="Genomic_DNA"/>
</dbReference>
<evidence type="ECO:0000313" key="4">
    <source>
        <dbReference type="Proteomes" id="UP000718012"/>
    </source>
</evidence>
<evidence type="ECO:0000256" key="1">
    <source>
        <dbReference type="SAM" id="SignalP"/>
    </source>
</evidence>